<protein>
    <submittedName>
        <fullName evidence="2">Uncharacterized protein</fullName>
    </submittedName>
</protein>
<dbReference type="AlphaFoldDB" id="G2ZSR5"/>
<evidence type="ECO:0000313" key="2">
    <source>
        <dbReference type="EMBL" id="CCA82078.1"/>
    </source>
</evidence>
<feature type="region of interest" description="Disordered" evidence="1">
    <location>
        <begin position="38"/>
        <end position="89"/>
    </location>
</feature>
<proteinExistence type="predicted"/>
<gene>
    <name evidence="2" type="ORF">BDB_180120</name>
</gene>
<feature type="compositionally biased region" description="Basic residues" evidence="1">
    <location>
        <begin position="47"/>
        <end position="59"/>
    </location>
</feature>
<name>G2ZSR5_9RALS</name>
<organism evidence="2">
    <name type="scientific">blood disease bacterium R229</name>
    <dbReference type="NCBI Taxonomy" id="741978"/>
    <lineage>
        <taxon>Bacteria</taxon>
        <taxon>Pseudomonadati</taxon>
        <taxon>Pseudomonadota</taxon>
        <taxon>Betaproteobacteria</taxon>
        <taxon>Burkholderiales</taxon>
        <taxon>Burkholderiaceae</taxon>
        <taxon>Ralstonia</taxon>
        <taxon>Ralstonia solanacearum species complex</taxon>
    </lineage>
</organism>
<evidence type="ECO:0000256" key="1">
    <source>
        <dbReference type="SAM" id="MobiDB-lite"/>
    </source>
</evidence>
<sequence>MTLTLKKMEMRQSGVIARMAIWKNEEPDVQQAATVAAATLTRERPSAHGRTRRRRKTRSPGKVMESGPPRGVPPLRRAQPDSLQDTDEA</sequence>
<dbReference type="EMBL" id="FR854074">
    <property type="protein sequence ID" value="CCA82078.1"/>
    <property type="molecule type" value="Genomic_DNA"/>
</dbReference>
<accession>G2ZSR5</accession>
<reference evidence="2" key="2">
    <citation type="submission" date="2011-04" db="EMBL/GenBank/DDBJ databases">
        <authorList>
            <person name="Genoscope - CEA"/>
        </authorList>
    </citation>
    <scope>NUCLEOTIDE SEQUENCE</scope>
    <source>
        <strain evidence="2">R229</strain>
    </source>
</reference>
<reference evidence="2" key="1">
    <citation type="journal article" date="2011" name="PLoS ONE">
        <title>Ralstonia syzygii, the Blood Disease Bacterium and some Asian R. solanacearum strains form a single genomic species despite divergent lifestyles.</title>
        <authorList>
            <person name="Remenant B."/>
            <person name="de Cambiaire J.C."/>
            <person name="Cellier G."/>
            <person name="Jacobs J.M."/>
            <person name="Mangenot S."/>
            <person name="Barbe V."/>
            <person name="Lajus A."/>
            <person name="Vallenet D."/>
            <person name="Medigue C."/>
            <person name="Fegan M."/>
            <person name="Allen C."/>
            <person name="Prior P."/>
        </authorList>
    </citation>
    <scope>NUCLEOTIDE SEQUENCE</scope>
    <source>
        <strain evidence="2">R229</strain>
    </source>
</reference>